<dbReference type="InterPro" id="IPR011050">
    <property type="entry name" value="Pectin_lyase_fold/virulence"/>
</dbReference>
<protein>
    <recommendedName>
        <fullName evidence="4">Polygalacturonase</fullName>
    </recommendedName>
</protein>
<comment type="caution">
    <text evidence="2">The sequence shown here is derived from an EMBL/GenBank/DDBJ whole genome shotgun (WGS) entry which is preliminary data.</text>
</comment>
<feature type="region of interest" description="Disordered" evidence="1">
    <location>
        <begin position="482"/>
        <end position="506"/>
    </location>
</feature>
<feature type="compositionally biased region" description="Polar residues" evidence="1">
    <location>
        <begin position="487"/>
        <end position="506"/>
    </location>
</feature>
<dbReference type="Proteomes" id="UP000751190">
    <property type="component" value="Unassembled WGS sequence"/>
</dbReference>
<gene>
    <name evidence="2" type="ORF">KFE25_000144</name>
</gene>
<sequence length="506" mass="53344">MDVVDAAHFEGECGDERVRRAVAALGARGGTVRLGSDGPDDASLFASADRLRARRAWGWRSAVRLPSNVTLLLDGAYVAILPPNCTRPVRASEFPGTPRGFVLVGHAGALLGGELGAANVRVVGRRSALVDGCAPFFYGHPHVCHNSTCHGRIVPAADTRPPAAPGGVGPQLVRVYATVGFELSSVSFAHTASWVAHLSDVRSVRVHGVIVRHAVRDGLHFGPGLVHDVSVSDCDLECDDNNFALLAERGAALDARNVRVVDAVLRNGRTDAIRVGSCDAAGAQTSSIRDLRFERVRAIDLKLLASLGLPDCEQPVGGVGVLSNVLFDNVTLTYSDAHAHGGTPRALLLAQPVANLTIRDLLVPSAQPRVVILVDRTREHARSPAHFLRPLDGLELTAAAPHGGHHVVQLDDRGASYARVRMGGQAQACPCDCVLAGKDGGQHGGHFECSPPALRASTLGAELRAHSAWAWAWRATPAQGHALPSQRCAQRSSARPPGSATSARML</sequence>
<evidence type="ECO:0000313" key="3">
    <source>
        <dbReference type="Proteomes" id="UP000751190"/>
    </source>
</evidence>
<dbReference type="SUPFAM" id="SSF51126">
    <property type="entry name" value="Pectin lyase-like"/>
    <property type="match status" value="1"/>
</dbReference>
<evidence type="ECO:0000256" key="1">
    <source>
        <dbReference type="SAM" id="MobiDB-lite"/>
    </source>
</evidence>
<dbReference type="AlphaFoldDB" id="A0A8J5X940"/>
<dbReference type="Gene3D" id="2.160.20.10">
    <property type="entry name" value="Single-stranded right-handed beta-helix, Pectin lyase-like"/>
    <property type="match status" value="1"/>
</dbReference>
<dbReference type="InterPro" id="IPR012334">
    <property type="entry name" value="Pectin_lyas_fold"/>
</dbReference>
<name>A0A8J5X940_DIALT</name>
<reference evidence="2" key="1">
    <citation type="submission" date="2021-05" db="EMBL/GenBank/DDBJ databases">
        <title>The genome of the haptophyte Pavlova lutheri (Diacronema luteri, Pavlovales) - a model for lipid biosynthesis in eukaryotic algae.</title>
        <authorList>
            <person name="Hulatt C.J."/>
            <person name="Posewitz M.C."/>
        </authorList>
    </citation>
    <scope>NUCLEOTIDE SEQUENCE</scope>
    <source>
        <strain evidence="2">NIVA-4/92</strain>
    </source>
</reference>
<keyword evidence="3" id="KW-1185">Reference proteome</keyword>
<evidence type="ECO:0008006" key="4">
    <source>
        <dbReference type="Google" id="ProtNLM"/>
    </source>
</evidence>
<accession>A0A8J5X940</accession>
<dbReference type="EMBL" id="JAGTXO010000014">
    <property type="protein sequence ID" value="KAG8463976.1"/>
    <property type="molecule type" value="Genomic_DNA"/>
</dbReference>
<organism evidence="2 3">
    <name type="scientific">Diacronema lutheri</name>
    <name type="common">Unicellular marine alga</name>
    <name type="synonym">Monochrysis lutheri</name>
    <dbReference type="NCBI Taxonomy" id="2081491"/>
    <lineage>
        <taxon>Eukaryota</taxon>
        <taxon>Haptista</taxon>
        <taxon>Haptophyta</taxon>
        <taxon>Pavlovophyceae</taxon>
        <taxon>Pavlovales</taxon>
        <taxon>Pavlovaceae</taxon>
        <taxon>Diacronema</taxon>
    </lineage>
</organism>
<proteinExistence type="predicted"/>
<evidence type="ECO:0000313" key="2">
    <source>
        <dbReference type="EMBL" id="KAG8463976.1"/>
    </source>
</evidence>